<dbReference type="Proteomes" id="UP000199632">
    <property type="component" value="Unassembled WGS sequence"/>
</dbReference>
<dbReference type="Pfam" id="PF13424">
    <property type="entry name" value="TPR_12"/>
    <property type="match status" value="1"/>
</dbReference>
<feature type="domain" description="OmpR/PhoB-type" evidence="6">
    <location>
        <begin position="1"/>
        <end position="88"/>
    </location>
</feature>
<keyword evidence="3 5" id="KW-0238">DNA-binding</keyword>
<dbReference type="InterPro" id="IPR051677">
    <property type="entry name" value="AfsR-DnrI-RedD_regulator"/>
</dbReference>
<evidence type="ECO:0000256" key="1">
    <source>
        <dbReference type="ARBA" id="ARBA00005820"/>
    </source>
</evidence>
<protein>
    <submittedName>
        <fullName evidence="7">Tetratricopeptide repeat-containing protein</fullName>
    </submittedName>
</protein>
<dbReference type="InterPro" id="IPR016032">
    <property type="entry name" value="Sig_transdc_resp-reg_C-effctor"/>
</dbReference>
<dbReference type="EMBL" id="FNQB01000004">
    <property type="protein sequence ID" value="SDZ59752.1"/>
    <property type="molecule type" value="Genomic_DNA"/>
</dbReference>
<keyword evidence="2" id="KW-0805">Transcription regulation</keyword>
<sequence>MLGPLRVERDGIGVPLGPQLTALTSTLLLEPGAAIPARRLIDLLWTGAPPDGAAATLRSHVSHLRTALGPDPIVTVGRGARLGYRLDIDPDAVDSHRFASACAHSQRADDATRSLALLDEALALWRGPAYADIAHQPFALPQIARLQGLRQAARRDRAEALSASYLALGERERTMFRVLGLFPGAAIGVDAAASLAGTTALSATAALAVLAESNMVTELPGGRFSTHDLLRAYAFELATPDAEAATGRLVDHYLHTAEAAERLLRPHRHRGSTATATVAFDDQEQAMAWLAAERPVLLALLESASTGDTAAAALARAMTTYLHRSLQPAVVLSVATSALRATERTGDAWGQADALRELGLALIQLDRHSEAADTLDAALERFRDLDDYVGTADTHLTLGWLADQQGRLSDSLDHDRQALALFVRAGDVAGQARALNAVGWDHSRLGSHAQALRHCRRAVRLHEQRNDTSGAARAHDSVGYALHHLGRYSEALTSFEGALSG</sequence>
<organism evidence="7 8">
    <name type="scientific">Asanoa ishikariensis</name>
    <dbReference type="NCBI Taxonomy" id="137265"/>
    <lineage>
        <taxon>Bacteria</taxon>
        <taxon>Bacillati</taxon>
        <taxon>Actinomycetota</taxon>
        <taxon>Actinomycetes</taxon>
        <taxon>Micromonosporales</taxon>
        <taxon>Micromonosporaceae</taxon>
        <taxon>Asanoa</taxon>
    </lineage>
</organism>
<dbReference type="Pfam" id="PF13374">
    <property type="entry name" value="TPR_10"/>
    <property type="match status" value="1"/>
</dbReference>
<dbReference type="AlphaFoldDB" id="A0A1H3UBE1"/>
<dbReference type="SMART" id="SM00862">
    <property type="entry name" value="Trans_reg_C"/>
    <property type="match status" value="1"/>
</dbReference>
<keyword evidence="8" id="KW-1185">Reference proteome</keyword>
<dbReference type="InterPro" id="IPR005158">
    <property type="entry name" value="BTAD"/>
</dbReference>
<dbReference type="Gene3D" id="1.25.40.10">
    <property type="entry name" value="Tetratricopeptide repeat domain"/>
    <property type="match status" value="1"/>
</dbReference>
<evidence type="ECO:0000259" key="6">
    <source>
        <dbReference type="PROSITE" id="PS51755"/>
    </source>
</evidence>
<name>A0A1H3UBE1_9ACTN</name>
<gene>
    <name evidence="7" type="ORF">SAMN05421684_6931</name>
</gene>
<dbReference type="PROSITE" id="PS50293">
    <property type="entry name" value="TPR_REGION"/>
    <property type="match status" value="1"/>
</dbReference>
<dbReference type="PANTHER" id="PTHR35807">
    <property type="entry name" value="TRANSCRIPTIONAL REGULATOR REDD-RELATED"/>
    <property type="match status" value="1"/>
</dbReference>
<dbReference type="InterPro" id="IPR011990">
    <property type="entry name" value="TPR-like_helical_dom_sf"/>
</dbReference>
<dbReference type="RefSeq" id="WP_176985229.1">
    <property type="nucleotide sequence ID" value="NZ_BOND01000005.1"/>
</dbReference>
<comment type="similarity">
    <text evidence="1">Belongs to the AfsR/DnrI/RedD regulatory family.</text>
</comment>
<evidence type="ECO:0000313" key="7">
    <source>
        <dbReference type="EMBL" id="SDZ59752.1"/>
    </source>
</evidence>
<evidence type="ECO:0000256" key="2">
    <source>
        <dbReference type="ARBA" id="ARBA00023015"/>
    </source>
</evidence>
<accession>A0A1H3UBE1</accession>
<dbReference type="InterPro" id="IPR001867">
    <property type="entry name" value="OmpR/PhoB-type_DNA-bd"/>
</dbReference>
<dbReference type="SUPFAM" id="SSF48452">
    <property type="entry name" value="TPR-like"/>
    <property type="match status" value="1"/>
</dbReference>
<dbReference type="InterPro" id="IPR036388">
    <property type="entry name" value="WH-like_DNA-bd_sf"/>
</dbReference>
<reference evidence="8" key="1">
    <citation type="submission" date="2016-10" db="EMBL/GenBank/DDBJ databases">
        <authorList>
            <person name="Varghese N."/>
            <person name="Submissions S."/>
        </authorList>
    </citation>
    <scope>NUCLEOTIDE SEQUENCE [LARGE SCALE GENOMIC DNA]</scope>
    <source>
        <strain evidence="8">DSM 44718</strain>
    </source>
</reference>
<dbReference type="GO" id="GO:0000160">
    <property type="term" value="P:phosphorelay signal transduction system"/>
    <property type="evidence" value="ECO:0007669"/>
    <property type="project" value="InterPro"/>
</dbReference>
<keyword evidence="4" id="KW-0804">Transcription</keyword>
<dbReference type="GO" id="GO:0006355">
    <property type="term" value="P:regulation of DNA-templated transcription"/>
    <property type="evidence" value="ECO:0007669"/>
    <property type="project" value="InterPro"/>
</dbReference>
<dbReference type="STRING" id="137265.SAMN05421684_6931"/>
<dbReference type="PANTHER" id="PTHR35807:SF1">
    <property type="entry name" value="TRANSCRIPTIONAL REGULATOR REDD"/>
    <property type="match status" value="1"/>
</dbReference>
<evidence type="ECO:0000256" key="4">
    <source>
        <dbReference type="ARBA" id="ARBA00023163"/>
    </source>
</evidence>
<feature type="DNA-binding region" description="OmpR/PhoB-type" evidence="5">
    <location>
        <begin position="1"/>
        <end position="88"/>
    </location>
</feature>
<evidence type="ECO:0000313" key="8">
    <source>
        <dbReference type="Proteomes" id="UP000199632"/>
    </source>
</evidence>
<dbReference type="InterPro" id="IPR019734">
    <property type="entry name" value="TPR_rpt"/>
</dbReference>
<dbReference type="Gene3D" id="1.10.10.10">
    <property type="entry name" value="Winged helix-like DNA-binding domain superfamily/Winged helix DNA-binding domain"/>
    <property type="match status" value="1"/>
</dbReference>
<dbReference type="Pfam" id="PF00486">
    <property type="entry name" value="Trans_reg_C"/>
    <property type="match status" value="1"/>
</dbReference>
<evidence type="ECO:0000256" key="5">
    <source>
        <dbReference type="PROSITE-ProRule" id="PRU01091"/>
    </source>
</evidence>
<dbReference type="Pfam" id="PF03704">
    <property type="entry name" value="BTAD"/>
    <property type="match status" value="1"/>
</dbReference>
<dbReference type="SUPFAM" id="SSF46894">
    <property type="entry name" value="C-terminal effector domain of the bipartite response regulators"/>
    <property type="match status" value="1"/>
</dbReference>
<proteinExistence type="inferred from homology"/>
<dbReference type="GO" id="GO:0003677">
    <property type="term" value="F:DNA binding"/>
    <property type="evidence" value="ECO:0007669"/>
    <property type="project" value="UniProtKB-UniRule"/>
</dbReference>
<evidence type="ECO:0000256" key="3">
    <source>
        <dbReference type="ARBA" id="ARBA00023125"/>
    </source>
</evidence>
<dbReference type="PROSITE" id="PS51755">
    <property type="entry name" value="OMPR_PHOB"/>
    <property type="match status" value="1"/>
</dbReference>
<dbReference type="SMART" id="SM00028">
    <property type="entry name" value="TPR"/>
    <property type="match status" value="3"/>
</dbReference>